<keyword evidence="4" id="KW-1185">Reference proteome</keyword>
<proteinExistence type="predicted"/>
<keyword evidence="2" id="KW-0812">Transmembrane</keyword>
<dbReference type="EMBL" id="JAGEPF010000016">
    <property type="protein sequence ID" value="MBO2461147.1"/>
    <property type="molecule type" value="Genomic_DNA"/>
</dbReference>
<feature type="region of interest" description="Disordered" evidence="1">
    <location>
        <begin position="69"/>
        <end position="99"/>
    </location>
</feature>
<keyword evidence="2" id="KW-0472">Membrane</keyword>
<dbReference type="Proteomes" id="UP000680206">
    <property type="component" value="Unassembled WGS sequence"/>
</dbReference>
<sequence length="99" mass="10482">MGYVEYEPPERPPGIFVPRDVLRGAAIVIAGVVVAVLVWLVPVVGVPIGVGTGVAGLLFTLWSHRDRSIPPTEPPAIPQAGAGTTPKGKETRQWAKHRG</sequence>
<dbReference type="RefSeq" id="WP_208244508.1">
    <property type="nucleotide sequence ID" value="NZ_JAGEPF010000016.1"/>
</dbReference>
<name>A0ABS3RWT8_9ACTN</name>
<evidence type="ECO:0000313" key="3">
    <source>
        <dbReference type="EMBL" id="MBO2461147.1"/>
    </source>
</evidence>
<organism evidence="3 4">
    <name type="scientific">Actinomadura violacea</name>
    <dbReference type="NCBI Taxonomy" id="2819934"/>
    <lineage>
        <taxon>Bacteria</taxon>
        <taxon>Bacillati</taxon>
        <taxon>Actinomycetota</taxon>
        <taxon>Actinomycetes</taxon>
        <taxon>Streptosporangiales</taxon>
        <taxon>Thermomonosporaceae</taxon>
        <taxon>Actinomadura</taxon>
    </lineage>
</organism>
<evidence type="ECO:0000313" key="4">
    <source>
        <dbReference type="Proteomes" id="UP000680206"/>
    </source>
</evidence>
<accession>A0ABS3RWT8</accession>
<protein>
    <submittedName>
        <fullName evidence="3">Uncharacterized protein</fullName>
    </submittedName>
</protein>
<gene>
    <name evidence="3" type="ORF">J4709_26540</name>
</gene>
<evidence type="ECO:0000256" key="2">
    <source>
        <dbReference type="SAM" id="Phobius"/>
    </source>
</evidence>
<keyword evidence="2" id="KW-1133">Transmembrane helix</keyword>
<reference evidence="3 4" key="1">
    <citation type="submission" date="2021-03" db="EMBL/GenBank/DDBJ databases">
        <title>Actinomadura violae sp. nov., isolated from lichen in Thailand.</title>
        <authorList>
            <person name="Kanchanasin P."/>
            <person name="Saeng-In P."/>
            <person name="Phongsopitanun W."/>
            <person name="Yuki M."/>
            <person name="Kudo T."/>
            <person name="Ohkuma M."/>
            <person name="Tanasupawat S."/>
        </authorList>
    </citation>
    <scope>NUCLEOTIDE SEQUENCE [LARGE SCALE GENOMIC DNA]</scope>
    <source>
        <strain evidence="3 4">LCR2-06</strain>
    </source>
</reference>
<comment type="caution">
    <text evidence="3">The sequence shown here is derived from an EMBL/GenBank/DDBJ whole genome shotgun (WGS) entry which is preliminary data.</text>
</comment>
<feature type="transmembrane region" description="Helical" evidence="2">
    <location>
        <begin position="46"/>
        <end position="62"/>
    </location>
</feature>
<evidence type="ECO:0000256" key="1">
    <source>
        <dbReference type="SAM" id="MobiDB-lite"/>
    </source>
</evidence>